<evidence type="ECO:0000313" key="2">
    <source>
        <dbReference type="Proteomes" id="UP001060085"/>
    </source>
</evidence>
<name>A0ACC0BGI4_CATRO</name>
<evidence type="ECO:0000313" key="1">
    <source>
        <dbReference type="EMBL" id="KAI5671732.1"/>
    </source>
</evidence>
<keyword evidence="2" id="KW-1185">Reference proteome</keyword>
<sequence>MRYLLFFCLCLISWIRCEASPAPPSLCTAATKELPILYDLRSQCPFSFRPNPPLEVSGDALEKALSSKWRNRYTSVLLYASWCPFSKNARLSFEVLSSMYPQIEHFAIEQSSIMPSLFSRYGVHSLPALLMVNQTSQMRYHGSKDFASFINFYKKMTGLEPVQHIAVDQSVSLGTSGCSIMQSWMGESVDEIMKRDPYLLFSVLFIFLRVVLYIFPKVLYHFRAIWSSYQPHLNLEIFGETRQILGRILHLIDVKRVWSKLKLSKSRNFTRGARNARVWASSLASVSLGKTSTSGFSS</sequence>
<protein>
    <submittedName>
        <fullName evidence="1">Uncharacterized protein</fullName>
    </submittedName>
</protein>
<proteinExistence type="predicted"/>
<accession>A0ACC0BGI4</accession>
<comment type="caution">
    <text evidence="1">The sequence shown here is derived from an EMBL/GenBank/DDBJ whole genome shotgun (WGS) entry which is preliminary data.</text>
</comment>
<gene>
    <name evidence="1" type="ORF">M9H77_12096</name>
</gene>
<organism evidence="1 2">
    <name type="scientific">Catharanthus roseus</name>
    <name type="common">Madagascar periwinkle</name>
    <name type="synonym">Vinca rosea</name>
    <dbReference type="NCBI Taxonomy" id="4058"/>
    <lineage>
        <taxon>Eukaryota</taxon>
        <taxon>Viridiplantae</taxon>
        <taxon>Streptophyta</taxon>
        <taxon>Embryophyta</taxon>
        <taxon>Tracheophyta</taxon>
        <taxon>Spermatophyta</taxon>
        <taxon>Magnoliopsida</taxon>
        <taxon>eudicotyledons</taxon>
        <taxon>Gunneridae</taxon>
        <taxon>Pentapetalae</taxon>
        <taxon>asterids</taxon>
        <taxon>lamiids</taxon>
        <taxon>Gentianales</taxon>
        <taxon>Apocynaceae</taxon>
        <taxon>Rauvolfioideae</taxon>
        <taxon>Vinceae</taxon>
        <taxon>Catharanthinae</taxon>
        <taxon>Catharanthus</taxon>
    </lineage>
</organism>
<dbReference type="EMBL" id="CM044703">
    <property type="protein sequence ID" value="KAI5671732.1"/>
    <property type="molecule type" value="Genomic_DNA"/>
</dbReference>
<reference evidence="2" key="1">
    <citation type="journal article" date="2023" name="Nat. Plants">
        <title>Single-cell RNA sequencing provides a high-resolution roadmap for understanding the multicellular compartmentation of specialized metabolism.</title>
        <authorList>
            <person name="Sun S."/>
            <person name="Shen X."/>
            <person name="Li Y."/>
            <person name="Li Y."/>
            <person name="Wang S."/>
            <person name="Li R."/>
            <person name="Zhang H."/>
            <person name="Shen G."/>
            <person name="Guo B."/>
            <person name="Wei J."/>
            <person name="Xu J."/>
            <person name="St-Pierre B."/>
            <person name="Chen S."/>
            <person name="Sun C."/>
        </authorList>
    </citation>
    <scope>NUCLEOTIDE SEQUENCE [LARGE SCALE GENOMIC DNA]</scope>
</reference>
<dbReference type="Proteomes" id="UP001060085">
    <property type="component" value="Linkage Group LG03"/>
</dbReference>